<evidence type="ECO:0000313" key="3">
    <source>
        <dbReference type="Proteomes" id="UP001165296"/>
    </source>
</evidence>
<keyword evidence="1" id="KW-0732">Signal</keyword>
<evidence type="ECO:0000313" key="2">
    <source>
        <dbReference type="EMBL" id="MCB2406747.1"/>
    </source>
</evidence>
<dbReference type="RefSeq" id="WP_226171142.1">
    <property type="nucleotide sequence ID" value="NZ_JAJADR010000001.1"/>
</dbReference>
<reference evidence="2" key="1">
    <citation type="submission" date="2021-10" db="EMBL/GenBank/DDBJ databases">
        <authorList>
            <person name="Dean J.D."/>
            <person name="Kim M.K."/>
            <person name="Newey C.N."/>
            <person name="Stoker T.S."/>
            <person name="Thompson D.W."/>
            <person name="Grose J.H."/>
        </authorList>
    </citation>
    <scope>NUCLEOTIDE SEQUENCE</scope>
    <source>
        <strain evidence="2">BT178</strain>
    </source>
</reference>
<feature type="signal peptide" evidence="1">
    <location>
        <begin position="1"/>
        <end position="22"/>
    </location>
</feature>
<protein>
    <submittedName>
        <fullName evidence="2">Uncharacterized protein</fullName>
    </submittedName>
</protein>
<keyword evidence="3" id="KW-1185">Reference proteome</keyword>
<feature type="chain" id="PRO_5045090231" evidence="1">
    <location>
        <begin position="23"/>
        <end position="170"/>
    </location>
</feature>
<organism evidence="2 3">
    <name type="scientific">Hymenobacter lucidus</name>
    <dbReference type="NCBI Taxonomy" id="2880930"/>
    <lineage>
        <taxon>Bacteria</taxon>
        <taxon>Pseudomonadati</taxon>
        <taxon>Bacteroidota</taxon>
        <taxon>Cytophagia</taxon>
        <taxon>Cytophagales</taxon>
        <taxon>Hymenobacteraceae</taxon>
        <taxon>Hymenobacter</taxon>
    </lineage>
</organism>
<evidence type="ECO:0000256" key="1">
    <source>
        <dbReference type="SAM" id="SignalP"/>
    </source>
</evidence>
<name>A0ABS8AKX4_9BACT</name>
<accession>A0ABS8AKX4</accession>
<gene>
    <name evidence="2" type="ORF">LGH74_02040</name>
</gene>
<proteinExistence type="predicted"/>
<comment type="caution">
    <text evidence="2">The sequence shown here is derived from an EMBL/GenBank/DDBJ whole genome shotgun (WGS) entry which is preliminary data.</text>
</comment>
<sequence>MKTILLAGVVLSICGAAMPAQAQTSAAEQQALMKQLDQLMQNPQKPKQDVHLALKGCHAEQIIRDRDADVQMSKALAVSYGGSNSGWAVRMDDGFFELKMSFDWAAVTTLSYAPDKGDDDEPPHYQIKIAKRKKGSSTTFELPLYTSNEATVKDVVRRLEKLRQSCGGVN</sequence>
<dbReference type="EMBL" id="JAJADR010000001">
    <property type="protein sequence ID" value="MCB2406747.1"/>
    <property type="molecule type" value="Genomic_DNA"/>
</dbReference>
<dbReference type="Proteomes" id="UP001165296">
    <property type="component" value="Unassembled WGS sequence"/>
</dbReference>